<feature type="domain" description="MULE transposase" evidence="1">
    <location>
        <begin position="125"/>
        <end position="218"/>
    </location>
</feature>
<keyword evidence="3" id="KW-1185">Reference proteome</keyword>
<dbReference type="Proteomes" id="UP001150062">
    <property type="component" value="Unassembled WGS sequence"/>
</dbReference>
<organism evidence="2 3">
    <name type="scientific">Anaeramoeba flamelloides</name>
    <dbReference type="NCBI Taxonomy" id="1746091"/>
    <lineage>
        <taxon>Eukaryota</taxon>
        <taxon>Metamonada</taxon>
        <taxon>Anaeramoebidae</taxon>
        <taxon>Anaeramoeba</taxon>
    </lineage>
</organism>
<sequence length="361" mass="43149">MHINKQCMTLPTMGFFKFPQTLENFFQSLVNADNLTKVQLYGKYLEFYKKNDNMEYIPEKIAKGRIRRFYNELHPKAINTSVHLINEKTIKSDQFLVLNTLRPFTCLSWSSPHMINILQTTKHMFVDGTFLSAPSPFTQLFTIAAWDKATQKYYICNYTLLQGKKAENYEFFFNNLKFIVPGLNPLLITSDFESGITLAINEYFPRSKIVHCKFHFVQCLIRKIDGLKMEKTVRLQKFKDDLKSLQFTEIQNFIPKWEQIVDKYRGDEKYENVMTYFYNYFIEISIQNWNYSILPEYCKRTNGYLEKNNRKLNEKINHRKPGLNSLIHILKKEEDQQAIKYYAKLFKETTKNKNYFYNEKI</sequence>
<evidence type="ECO:0000259" key="1">
    <source>
        <dbReference type="Pfam" id="PF10551"/>
    </source>
</evidence>
<comment type="caution">
    <text evidence="2">The sequence shown here is derived from an EMBL/GenBank/DDBJ whole genome shotgun (WGS) entry which is preliminary data.</text>
</comment>
<reference evidence="2" key="1">
    <citation type="submission" date="2022-08" db="EMBL/GenBank/DDBJ databases">
        <title>Novel sulfate-reducing endosymbionts in the free-living metamonad Anaeramoeba.</title>
        <authorList>
            <person name="Jerlstrom-Hultqvist J."/>
            <person name="Cepicka I."/>
            <person name="Gallot-Lavallee L."/>
            <person name="Salas-Leiva D."/>
            <person name="Curtis B.A."/>
            <person name="Zahonova K."/>
            <person name="Pipaliya S."/>
            <person name="Dacks J."/>
            <person name="Roger A.J."/>
        </authorList>
    </citation>
    <scope>NUCLEOTIDE SEQUENCE</scope>
    <source>
        <strain evidence="2">Schooner1</strain>
    </source>
</reference>
<evidence type="ECO:0000313" key="3">
    <source>
        <dbReference type="Proteomes" id="UP001150062"/>
    </source>
</evidence>
<dbReference type="EMBL" id="JAOAOG010000336">
    <property type="protein sequence ID" value="KAJ6227320.1"/>
    <property type="molecule type" value="Genomic_DNA"/>
</dbReference>
<evidence type="ECO:0000313" key="2">
    <source>
        <dbReference type="EMBL" id="KAJ6227320.1"/>
    </source>
</evidence>
<gene>
    <name evidence="2" type="ORF">M0813_09901</name>
</gene>
<dbReference type="InterPro" id="IPR018289">
    <property type="entry name" value="MULE_transposase_dom"/>
</dbReference>
<proteinExistence type="predicted"/>
<dbReference type="Pfam" id="PF10551">
    <property type="entry name" value="MULE"/>
    <property type="match status" value="1"/>
</dbReference>
<protein>
    <recommendedName>
        <fullName evidence="1">MULE transposase domain-containing protein</fullName>
    </recommendedName>
</protein>
<name>A0ABQ8X3V3_9EUKA</name>
<accession>A0ABQ8X3V3</accession>